<evidence type="ECO:0000256" key="4">
    <source>
        <dbReference type="ARBA" id="ARBA00022692"/>
    </source>
</evidence>
<keyword evidence="5 7" id="KW-1133">Transmembrane helix</keyword>
<evidence type="ECO:0000313" key="10">
    <source>
        <dbReference type="Proteomes" id="UP000694300"/>
    </source>
</evidence>
<sequence length="236" mass="24556">MADPVELLRAVTEAALASPWLLAVIVGMAVVDALLPVVPSEALIIAAGVAAVTGEQDLVAVVAAAATGSFLGECAGYLIGRRIGPAVRHRFPAEHYHRAACLLERRGGLVLLTARFVPAGRTVATLASGATGYPATRFVGFTAVGSVLSAAWQAMLGFVGGAAFAHDTVTALAVGFGFATVVGAVLEGGRRIIAARCASLRVVQWTSVRWRYERLPRATDRAHRRGRHLADAGPAR</sequence>
<name>A0ABS6UC68_9PSEU</name>
<keyword evidence="4 7" id="KW-0812">Transmembrane</keyword>
<feature type="transmembrane region" description="Helical" evidence="7">
    <location>
        <begin position="20"/>
        <end position="38"/>
    </location>
</feature>
<comment type="caution">
    <text evidence="9">The sequence shown here is derived from an EMBL/GenBank/DDBJ whole genome shotgun (WGS) entry which is preliminary data.</text>
</comment>
<evidence type="ECO:0000256" key="5">
    <source>
        <dbReference type="ARBA" id="ARBA00022989"/>
    </source>
</evidence>
<dbReference type="EMBL" id="JADQDF010000001">
    <property type="protein sequence ID" value="MBW0129464.1"/>
    <property type="molecule type" value="Genomic_DNA"/>
</dbReference>
<dbReference type="PANTHER" id="PTHR42709">
    <property type="entry name" value="ALKALINE PHOSPHATASE LIKE PROTEIN"/>
    <property type="match status" value="1"/>
</dbReference>
<feature type="transmembrane region" description="Helical" evidence="7">
    <location>
        <begin position="169"/>
        <end position="186"/>
    </location>
</feature>
<evidence type="ECO:0000313" key="9">
    <source>
        <dbReference type="EMBL" id="MBW0129464.1"/>
    </source>
</evidence>
<dbReference type="Pfam" id="PF09335">
    <property type="entry name" value="VTT_dom"/>
    <property type="match status" value="1"/>
</dbReference>
<gene>
    <name evidence="9" type="ORF">I4I82_17520</name>
</gene>
<dbReference type="InterPro" id="IPR032816">
    <property type="entry name" value="VTT_dom"/>
</dbReference>
<dbReference type="InterPro" id="IPR051311">
    <property type="entry name" value="DedA_domain"/>
</dbReference>
<feature type="transmembrane region" description="Helical" evidence="7">
    <location>
        <begin position="138"/>
        <end position="163"/>
    </location>
</feature>
<accession>A0ABS6UC68</accession>
<proteinExistence type="inferred from homology"/>
<evidence type="ECO:0000256" key="7">
    <source>
        <dbReference type="SAM" id="Phobius"/>
    </source>
</evidence>
<evidence type="ECO:0000256" key="3">
    <source>
        <dbReference type="ARBA" id="ARBA00022475"/>
    </source>
</evidence>
<dbReference type="RefSeq" id="WP_218589505.1">
    <property type="nucleotide sequence ID" value="NZ_JADQDE010000027.1"/>
</dbReference>
<keyword evidence="6 7" id="KW-0472">Membrane</keyword>
<evidence type="ECO:0000259" key="8">
    <source>
        <dbReference type="Pfam" id="PF09335"/>
    </source>
</evidence>
<comment type="subcellular location">
    <subcellularLocation>
        <location evidence="1">Cell membrane</location>
        <topology evidence="1">Multi-pass membrane protein</topology>
    </subcellularLocation>
</comment>
<evidence type="ECO:0000256" key="6">
    <source>
        <dbReference type="ARBA" id="ARBA00023136"/>
    </source>
</evidence>
<feature type="transmembrane region" description="Helical" evidence="7">
    <location>
        <begin position="58"/>
        <end position="80"/>
    </location>
</feature>
<feature type="domain" description="VTT" evidence="8">
    <location>
        <begin position="38"/>
        <end position="157"/>
    </location>
</feature>
<protein>
    <submittedName>
        <fullName evidence="9">DedA family protein</fullName>
    </submittedName>
</protein>
<keyword evidence="3" id="KW-1003">Cell membrane</keyword>
<comment type="similarity">
    <text evidence="2">Belongs to the DedA family.</text>
</comment>
<organism evidence="9 10">
    <name type="scientific">Pseudonocardia oceani</name>
    <dbReference type="NCBI Taxonomy" id="2792013"/>
    <lineage>
        <taxon>Bacteria</taxon>
        <taxon>Bacillati</taxon>
        <taxon>Actinomycetota</taxon>
        <taxon>Actinomycetes</taxon>
        <taxon>Pseudonocardiales</taxon>
        <taxon>Pseudonocardiaceae</taxon>
        <taxon>Pseudonocardia</taxon>
    </lineage>
</organism>
<evidence type="ECO:0000256" key="2">
    <source>
        <dbReference type="ARBA" id="ARBA00010792"/>
    </source>
</evidence>
<evidence type="ECO:0000256" key="1">
    <source>
        <dbReference type="ARBA" id="ARBA00004651"/>
    </source>
</evidence>
<dbReference type="Proteomes" id="UP000694300">
    <property type="component" value="Unassembled WGS sequence"/>
</dbReference>
<dbReference type="PANTHER" id="PTHR42709:SF6">
    <property type="entry name" value="UNDECAPRENYL PHOSPHATE TRANSPORTER A"/>
    <property type="match status" value="1"/>
</dbReference>
<keyword evidence="10" id="KW-1185">Reference proteome</keyword>
<reference evidence="9 10" key="1">
    <citation type="submission" date="2020-11" db="EMBL/GenBank/DDBJ databases">
        <title>Pseudonocardia abyssalis sp. nov. and Pseudonocardia oceani sp. nov., description and phylogenomic analysis of two novel actinomycetes isolated from the deep Southern Ocean.</title>
        <authorList>
            <person name="Parra J."/>
        </authorList>
    </citation>
    <scope>NUCLEOTIDE SEQUENCE [LARGE SCALE GENOMIC DNA]</scope>
    <source>
        <strain evidence="10">KRD185</strain>
    </source>
</reference>